<evidence type="ECO:0000256" key="1">
    <source>
        <dbReference type="ARBA" id="ARBA00036637"/>
    </source>
</evidence>
<evidence type="ECO:0000259" key="5">
    <source>
        <dbReference type="PROSITE" id="PS50263"/>
    </source>
</evidence>
<evidence type="ECO:0000313" key="6">
    <source>
        <dbReference type="EMBL" id="GFQ74666.1"/>
    </source>
</evidence>
<dbReference type="PANTHER" id="PTHR23088">
    <property type="entry name" value="NITRILASE-RELATED"/>
    <property type="match status" value="1"/>
</dbReference>
<dbReference type="Pfam" id="PF00795">
    <property type="entry name" value="CN_hydrolase"/>
    <property type="match status" value="1"/>
</dbReference>
<reference evidence="6" key="1">
    <citation type="submission" date="2020-07" db="EMBL/GenBank/DDBJ databases">
        <title>Multicomponent nature underlies the extraordinary mechanical properties of spider dragline silk.</title>
        <authorList>
            <person name="Kono N."/>
            <person name="Nakamura H."/>
            <person name="Mori M."/>
            <person name="Yoshida Y."/>
            <person name="Ohtoshi R."/>
            <person name="Malay A.D."/>
            <person name="Moran D.A.P."/>
            <person name="Tomita M."/>
            <person name="Numata K."/>
            <person name="Arakawa K."/>
        </authorList>
    </citation>
    <scope>NUCLEOTIDE SEQUENCE</scope>
</reference>
<dbReference type="GO" id="GO:0006541">
    <property type="term" value="P:glutamine metabolic process"/>
    <property type="evidence" value="ECO:0007669"/>
    <property type="project" value="TreeGrafter"/>
</dbReference>
<dbReference type="PANTHER" id="PTHR23088:SF30">
    <property type="entry name" value="OMEGA-AMIDASE NIT2"/>
    <property type="match status" value="1"/>
</dbReference>
<gene>
    <name evidence="6" type="primary">Nit2</name>
    <name evidence="6" type="ORF">TNCT_640131</name>
</gene>
<dbReference type="PROSITE" id="PS50263">
    <property type="entry name" value="CN_HYDROLASE"/>
    <property type="match status" value="1"/>
</dbReference>
<dbReference type="GO" id="GO:0050152">
    <property type="term" value="F:omega-amidase activity"/>
    <property type="evidence" value="ECO:0007669"/>
    <property type="project" value="UniProtKB-EC"/>
</dbReference>
<dbReference type="EMBL" id="BMAO01031384">
    <property type="protein sequence ID" value="GFQ74666.1"/>
    <property type="molecule type" value="Genomic_DNA"/>
</dbReference>
<dbReference type="Gene3D" id="3.60.110.10">
    <property type="entry name" value="Carbon-nitrogen hydrolase"/>
    <property type="match status" value="1"/>
</dbReference>
<dbReference type="GO" id="GO:0006107">
    <property type="term" value="P:oxaloacetate metabolic process"/>
    <property type="evidence" value="ECO:0007669"/>
    <property type="project" value="TreeGrafter"/>
</dbReference>
<feature type="domain" description="CN hydrolase" evidence="5">
    <location>
        <begin position="8"/>
        <end position="147"/>
    </location>
</feature>
<comment type="catalytic activity">
    <reaction evidence="4">
        <text>2-oxosuccinamate + H2O = oxaloacetate + NH4(+)</text>
        <dbReference type="Rhea" id="RHEA:59412"/>
        <dbReference type="ChEBI" id="CHEBI:15377"/>
        <dbReference type="ChEBI" id="CHEBI:16452"/>
        <dbReference type="ChEBI" id="CHEBI:28938"/>
        <dbReference type="ChEBI" id="CHEBI:57735"/>
        <dbReference type="EC" id="3.5.1.3"/>
    </reaction>
    <physiologicalReaction direction="left-to-right" evidence="4">
        <dbReference type="Rhea" id="RHEA:59413"/>
    </physiologicalReaction>
</comment>
<keyword evidence="7" id="KW-1185">Reference proteome</keyword>
<name>A0A8X6FB41_TRICU</name>
<organism evidence="6 7">
    <name type="scientific">Trichonephila clavata</name>
    <name type="common">Joro spider</name>
    <name type="synonym">Nephila clavata</name>
    <dbReference type="NCBI Taxonomy" id="2740835"/>
    <lineage>
        <taxon>Eukaryota</taxon>
        <taxon>Metazoa</taxon>
        <taxon>Ecdysozoa</taxon>
        <taxon>Arthropoda</taxon>
        <taxon>Chelicerata</taxon>
        <taxon>Arachnida</taxon>
        <taxon>Araneae</taxon>
        <taxon>Araneomorphae</taxon>
        <taxon>Entelegynae</taxon>
        <taxon>Araneoidea</taxon>
        <taxon>Nephilidae</taxon>
        <taxon>Trichonephila</taxon>
    </lineage>
</organism>
<dbReference type="SUPFAM" id="SSF56317">
    <property type="entry name" value="Carbon-nitrogen hydrolase"/>
    <property type="match status" value="1"/>
</dbReference>
<dbReference type="Proteomes" id="UP000887116">
    <property type="component" value="Unassembled WGS sequence"/>
</dbReference>
<dbReference type="OrthoDB" id="10250282at2759"/>
<feature type="non-terminal residue" evidence="6">
    <location>
        <position position="147"/>
    </location>
</feature>
<sequence length="147" mass="16455">MAVFLRRMKLALIQLAVSSNKETNLERACIFIKEAAKNGANLVCLPECFNSPYGVKYFNQYAETIHGITSKKLSESAKENKIHLIGGTFPEKVDGKLYNTCLVFGPNGELLARHRKIHLFDIDIPGKITFKESDALTPGNTFTMFEI</sequence>
<accession>A0A8X6FB41</accession>
<dbReference type="GO" id="GO:0006528">
    <property type="term" value="P:asparagine metabolic process"/>
    <property type="evidence" value="ECO:0007669"/>
    <property type="project" value="TreeGrafter"/>
</dbReference>
<evidence type="ECO:0000313" key="7">
    <source>
        <dbReference type="Proteomes" id="UP000887116"/>
    </source>
</evidence>
<dbReference type="GO" id="GO:0005739">
    <property type="term" value="C:mitochondrion"/>
    <property type="evidence" value="ECO:0007669"/>
    <property type="project" value="TreeGrafter"/>
</dbReference>
<comment type="catalytic activity">
    <reaction evidence="1">
        <text>2-oxoglutaramate + H2O = 2-oxoglutarate + NH4(+)</text>
        <dbReference type="Rhea" id="RHEA:32963"/>
        <dbReference type="ChEBI" id="CHEBI:15377"/>
        <dbReference type="ChEBI" id="CHEBI:16769"/>
        <dbReference type="ChEBI" id="CHEBI:16810"/>
        <dbReference type="ChEBI" id="CHEBI:28938"/>
        <dbReference type="EC" id="3.5.1.3"/>
    </reaction>
    <physiologicalReaction direction="left-to-right" evidence="1">
        <dbReference type="Rhea" id="RHEA:32964"/>
    </physiologicalReaction>
</comment>
<protein>
    <recommendedName>
        <fullName evidence="2">omega-amidase</fullName>
        <ecNumber evidence="2">3.5.1.3</ecNumber>
    </recommendedName>
    <alternativeName>
        <fullName evidence="3">Nitrilase homolog 2</fullName>
    </alternativeName>
</protein>
<dbReference type="InterPro" id="IPR003010">
    <property type="entry name" value="C-N_Hydrolase"/>
</dbReference>
<evidence type="ECO:0000256" key="4">
    <source>
        <dbReference type="ARBA" id="ARBA00048745"/>
    </source>
</evidence>
<dbReference type="AlphaFoldDB" id="A0A8X6FB41"/>
<dbReference type="InterPro" id="IPR036526">
    <property type="entry name" value="C-N_Hydrolase_sf"/>
</dbReference>
<dbReference type="EC" id="3.5.1.3" evidence="2"/>
<proteinExistence type="predicted"/>
<comment type="caution">
    <text evidence="6">The sequence shown here is derived from an EMBL/GenBank/DDBJ whole genome shotgun (WGS) entry which is preliminary data.</text>
</comment>
<evidence type="ECO:0000256" key="3">
    <source>
        <dbReference type="ARBA" id="ARBA00041576"/>
    </source>
</evidence>
<evidence type="ECO:0000256" key="2">
    <source>
        <dbReference type="ARBA" id="ARBA00039118"/>
    </source>
</evidence>